<dbReference type="EMBL" id="MLJW01000120">
    <property type="protein sequence ID" value="OIQ98368.1"/>
    <property type="molecule type" value="Genomic_DNA"/>
</dbReference>
<organism evidence="1">
    <name type="scientific">mine drainage metagenome</name>
    <dbReference type="NCBI Taxonomy" id="410659"/>
    <lineage>
        <taxon>unclassified sequences</taxon>
        <taxon>metagenomes</taxon>
        <taxon>ecological metagenomes</taxon>
    </lineage>
</organism>
<accession>A0A1J5RQ02</accession>
<comment type="caution">
    <text evidence="1">The sequence shown here is derived from an EMBL/GenBank/DDBJ whole genome shotgun (WGS) entry which is preliminary data.</text>
</comment>
<protein>
    <submittedName>
        <fullName evidence="1">Uncharacterized protein</fullName>
    </submittedName>
</protein>
<dbReference type="SUPFAM" id="SSF52540">
    <property type="entry name" value="P-loop containing nucleoside triphosphate hydrolases"/>
    <property type="match status" value="1"/>
</dbReference>
<sequence length="333" mass="36205">MSAAPPVFLHSGFRTSSTWLWSRFRLLPGTCCFNEIYNEELRDLTAARAQGWSYDGWESHHPETAPYFLEFLPLLRPGGGVMGYDIAMSLPGFLPEGGLNGPLPDGEAVYLQGLLALAAGRGRQAVLSSTRSLGRMAAMRKALGGVHLFLYRDLWRQWASFSWQQGNGNAYFVQALITLIAQDGPDSFFRLLRLYMASHCGRVVGAWDAPEHNDALFIVFCGLHLYLSMAARRAAHLCLDASRLAADAAYAAAMEAEIGRLSGLPVDLSGAVSRCQQPARPLLRPEQAWRQADLLLRAALSVLKADDDTAAFGAALLRQAQESFSASSAGLAG</sequence>
<gene>
    <name evidence="1" type="ORF">GALL_196460</name>
</gene>
<dbReference type="InterPro" id="IPR027417">
    <property type="entry name" value="P-loop_NTPase"/>
</dbReference>
<dbReference type="AlphaFoldDB" id="A0A1J5RQ02"/>
<reference evidence="1" key="1">
    <citation type="submission" date="2016-10" db="EMBL/GenBank/DDBJ databases">
        <title>Sequence of Gallionella enrichment culture.</title>
        <authorList>
            <person name="Poehlein A."/>
            <person name="Muehling M."/>
            <person name="Daniel R."/>
        </authorList>
    </citation>
    <scope>NUCLEOTIDE SEQUENCE</scope>
</reference>
<evidence type="ECO:0000313" key="1">
    <source>
        <dbReference type="EMBL" id="OIQ98368.1"/>
    </source>
</evidence>
<proteinExistence type="predicted"/>
<name>A0A1J5RQ02_9ZZZZ</name>